<proteinExistence type="predicted"/>
<dbReference type="EMBL" id="JASBWV010000005">
    <property type="protein sequence ID" value="KAJ9126480.1"/>
    <property type="molecule type" value="Genomic_DNA"/>
</dbReference>
<reference evidence="1" key="1">
    <citation type="submission" date="2023-04" db="EMBL/GenBank/DDBJ databases">
        <title>Draft Genome sequencing of Naganishia species isolated from polar environments using Oxford Nanopore Technology.</title>
        <authorList>
            <person name="Leo P."/>
            <person name="Venkateswaran K."/>
        </authorList>
    </citation>
    <scope>NUCLEOTIDE SEQUENCE</scope>
    <source>
        <strain evidence="1">DBVPG 5303</strain>
    </source>
</reference>
<name>A0ACC2XSZ6_9TREE</name>
<evidence type="ECO:0000313" key="2">
    <source>
        <dbReference type="Proteomes" id="UP001234202"/>
    </source>
</evidence>
<organism evidence="1 2">
    <name type="scientific">Naganishia onofrii</name>
    <dbReference type="NCBI Taxonomy" id="1851511"/>
    <lineage>
        <taxon>Eukaryota</taxon>
        <taxon>Fungi</taxon>
        <taxon>Dikarya</taxon>
        <taxon>Basidiomycota</taxon>
        <taxon>Agaricomycotina</taxon>
        <taxon>Tremellomycetes</taxon>
        <taxon>Filobasidiales</taxon>
        <taxon>Filobasidiaceae</taxon>
        <taxon>Naganishia</taxon>
    </lineage>
</organism>
<dbReference type="Proteomes" id="UP001234202">
    <property type="component" value="Unassembled WGS sequence"/>
</dbReference>
<protein>
    <submittedName>
        <fullName evidence="1">Uncharacterized protein</fullName>
    </submittedName>
</protein>
<sequence length="220" mass="24586">MENLKTRKALFPSVSIQTIVSTSANDRRITIKQAQVRANGTVWVQLSSGTCYAYNADFQAWEELCNSWLAKSSSLWTRTRGSGNKNVVSGMEADLNGLQPALVQDLTNDKPRWWKDALTLGHLETRMRAAVLLDSPVEYKSFLLMYAKKIAEEGYKAKGEELVRDLNAANDKDWSSTACGLNKRDLLREVLGIFAKTRSLGEIAQVWQERLKAAAQEASV</sequence>
<gene>
    <name evidence="1" type="ORF">QFC24_002223</name>
</gene>
<keyword evidence="2" id="KW-1185">Reference proteome</keyword>
<accession>A0ACC2XSZ6</accession>
<comment type="caution">
    <text evidence="1">The sequence shown here is derived from an EMBL/GenBank/DDBJ whole genome shotgun (WGS) entry which is preliminary data.</text>
</comment>
<evidence type="ECO:0000313" key="1">
    <source>
        <dbReference type="EMBL" id="KAJ9126480.1"/>
    </source>
</evidence>